<protein>
    <recommendedName>
        <fullName evidence="4">YbbR-like protein</fullName>
    </recommendedName>
</protein>
<dbReference type="KEGG" id="dgi:Desgi_0603"/>
<name>R4KAF0_9FIRM</name>
<gene>
    <name evidence="2" type="ORF">Desgi_0603</name>
</gene>
<evidence type="ECO:0000313" key="2">
    <source>
        <dbReference type="EMBL" id="AGL00163.1"/>
    </source>
</evidence>
<dbReference type="Pfam" id="PF07949">
    <property type="entry name" value="YbbR"/>
    <property type="match status" value="3"/>
</dbReference>
<dbReference type="Gene3D" id="2.170.120.30">
    <property type="match status" value="1"/>
</dbReference>
<dbReference type="STRING" id="767817.Desgi_0603"/>
<dbReference type="eggNOG" id="COG4856">
    <property type="taxonomic scope" value="Bacteria"/>
</dbReference>
<dbReference type="InterPro" id="IPR053154">
    <property type="entry name" value="c-di-AMP_regulator"/>
</dbReference>
<dbReference type="Gene3D" id="2.170.120.40">
    <property type="entry name" value="YbbR-like domain"/>
    <property type="match status" value="2"/>
</dbReference>
<feature type="region of interest" description="Disordered" evidence="1">
    <location>
        <begin position="296"/>
        <end position="317"/>
    </location>
</feature>
<dbReference type="RefSeq" id="WP_006524007.1">
    <property type="nucleotide sequence ID" value="NC_021184.1"/>
</dbReference>
<dbReference type="Proteomes" id="UP000013520">
    <property type="component" value="Chromosome"/>
</dbReference>
<sequence length="317" mass="33748">MTFRWRDNSIRILALFMAVLLWVYVTNEQNPVTNRTYQIPLNVQGEPEGYVTSGLPDKVYIKVKSPANIGAALRAGDFTARVSLMGITSGERELPVQVAAPPGVEVLQVTPEVVQVQADRLTRKNVSLALSLKGEVGQGMQRGEPVLSPPVVTLHGPSKLLAEINRVGVTVNISGARDTVVQDVAVQTGVQGVTVSPDRVSVTVPVTALPAGELPVRVKLTGEPAEGYVVGDIQVQPASVHVTGPQQVISNLAAVDTLQMNISGAYEDVEKEVVLALPGGTTSVQPDRVQVTVVIDPVETEPPPPAPEEEETENTNE</sequence>
<feature type="compositionally biased region" description="Acidic residues" evidence="1">
    <location>
        <begin position="307"/>
        <end position="317"/>
    </location>
</feature>
<organism evidence="2 3">
    <name type="scientific">Desulfoscipio gibsoniae DSM 7213</name>
    <dbReference type="NCBI Taxonomy" id="767817"/>
    <lineage>
        <taxon>Bacteria</taxon>
        <taxon>Bacillati</taxon>
        <taxon>Bacillota</taxon>
        <taxon>Clostridia</taxon>
        <taxon>Eubacteriales</taxon>
        <taxon>Desulfallaceae</taxon>
        <taxon>Desulfoscipio</taxon>
    </lineage>
</organism>
<dbReference type="OrthoDB" id="2111604at2"/>
<evidence type="ECO:0008006" key="4">
    <source>
        <dbReference type="Google" id="ProtNLM"/>
    </source>
</evidence>
<accession>R4KAF0</accession>
<keyword evidence="3" id="KW-1185">Reference proteome</keyword>
<dbReference type="EMBL" id="CP003273">
    <property type="protein sequence ID" value="AGL00163.1"/>
    <property type="molecule type" value="Genomic_DNA"/>
</dbReference>
<dbReference type="PANTHER" id="PTHR37804">
    <property type="entry name" value="CDAA REGULATORY PROTEIN CDAR"/>
    <property type="match status" value="1"/>
</dbReference>
<evidence type="ECO:0000313" key="3">
    <source>
        <dbReference type="Proteomes" id="UP000013520"/>
    </source>
</evidence>
<proteinExistence type="predicted"/>
<dbReference type="InterPro" id="IPR012505">
    <property type="entry name" value="YbbR"/>
</dbReference>
<dbReference type="CDD" id="cd20206">
    <property type="entry name" value="YbbR"/>
    <property type="match status" value="1"/>
</dbReference>
<reference evidence="2 3" key="1">
    <citation type="submission" date="2012-01" db="EMBL/GenBank/DDBJ databases">
        <title>Complete sequence of Desulfotomaculum gibsoniae DSM 7213.</title>
        <authorList>
            <consortium name="US DOE Joint Genome Institute"/>
            <person name="Lucas S."/>
            <person name="Han J."/>
            <person name="Lapidus A."/>
            <person name="Cheng J.-F."/>
            <person name="Goodwin L."/>
            <person name="Pitluck S."/>
            <person name="Peters L."/>
            <person name="Ovchinnikova G."/>
            <person name="Teshima H."/>
            <person name="Detter J.C."/>
            <person name="Han C."/>
            <person name="Tapia R."/>
            <person name="Land M."/>
            <person name="Hauser L."/>
            <person name="Kyrpides N."/>
            <person name="Ivanova N."/>
            <person name="Pagani I."/>
            <person name="Parshina S."/>
            <person name="Plugge C."/>
            <person name="Muyzer G."/>
            <person name="Kuever J."/>
            <person name="Ivanova A."/>
            <person name="Nazina T."/>
            <person name="Klenk H.-P."/>
            <person name="Brambilla E."/>
            <person name="Spring S."/>
            <person name="Stams A.F."/>
            <person name="Woyke T."/>
        </authorList>
    </citation>
    <scope>NUCLEOTIDE SEQUENCE [LARGE SCALE GENOMIC DNA]</scope>
    <source>
        <strain evidence="2 3">DSM 7213</strain>
    </source>
</reference>
<dbReference type="AlphaFoldDB" id="R4KAF0"/>
<evidence type="ECO:0000256" key="1">
    <source>
        <dbReference type="SAM" id="MobiDB-lite"/>
    </source>
</evidence>
<dbReference type="HOGENOM" id="CLU_039811_1_0_9"/>
<dbReference type="PANTHER" id="PTHR37804:SF1">
    <property type="entry name" value="CDAA REGULATORY PROTEIN CDAR"/>
    <property type="match status" value="1"/>
</dbReference>